<evidence type="ECO:0000313" key="2">
    <source>
        <dbReference type="Proteomes" id="UP000813461"/>
    </source>
</evidence>
<dbReference type="AlphaFoldDB" id="A0A8K0QRW5"/>
<accession>A0A8K0QRW5</accession>
<evidence type="ECO:0000313" key="1">
    <source>
        <dbReference type="EMBL" id="KAH7067173.1"/>
    </source>
</evidence>
<sequence length="161" mass="16553">MRTSTLSTLVATASIASARIIGFSAPPVLTPSTPFTFNLTTENYIQTVADIAVVWGFQLPTASAPTGYPDSLGAFANSSYLGPTKSDVLGDVTVDAYAPGDLSSSTWNGKDVVLTVAVTSLYGASAGPVTQSWNATVKIGEGSGGDWVVSEGQGWYQSSSC</sequence>
<protein>
    <submittedName>
        <fullName evidence="1">Uncharacterized protein</fullName>
    </submittedName>
</protein>
<dbReference type="EMBL" id="JAGMVJ010000035">
    <property type="protein sequence ID" value="KAH7067173.1"/>
    <property type="molecule type" value="Genomic_DNA"/>
</dbReference>
<comment type="caution">
    <text evidence="1">The sequence shown here is derived from an EMBL/GenBank/DDBJ whole genome shotgun (WGS) entry which is preliminary data.</text>
</comment>
<dbReference type="Proteomes" id="UP000813461">
    <property type="component" value="Unassembled WGS sequence"/>
</dbReference>
<keyword evidence="2" id="KW-1185">Reference proteome</keyword>
<dbReference type="OrthoDB" id="3913322at2759"/>
<reference evidence="1" key="1">
    <citation type="journal article" date="2021" name="Nat. Commun.">
        <title>Genetic determinants of endophytism in the Arabidopsis root mycobiome.</title>
        <authorList>
            <person name="Mesny F."/>
            <person name="Miyauchi S."/>
            <person name="Thiergart T."/>
            <person name="Pickel B."/>
            <person name="Atanasova L."/>
            <person name="Karlsson M."/>
            <person name="Huettel B."/>
            <person name="Barry K.W."/>
            <person name="Haridas S."/>
            <person name="Chen C."/>
            <person name="Bauer D."/>
            <person name="Andreopoulos W."/>
            <person name="Pangilinan J."/>
            <person name="LaButti K."/>
            <person name="Riley R."/>
            <person name="Lipzen A."/>
            <person name="Clum A."/>
            <person name="Drula E."/>
            <person name="Henrissat B."/>
            <person name="Kohler A."/>
            <person name="Grigoriev I.V."/>
            <person name="Martin F.M."/>
            <person name="Hacquard S."/>
        </authorList>
    </citation>
    <scope>NUCLEOTIDE SEQUENCE</scope>
    <source>
        <strain evidence="1">MPI-SDFR-AT-0120</strain>
    </source>
</reference>
<proteinExistence type="predicted"/>
<organism evidence="1 2">
    <name type="scientific">Paraphoma chrysanthemicola</name>
    <dbReference type="NCBI Taxonomy" id="798071"/>
    <lineage>
        <taxon>Eukaryota</taxon>
        <taxon>Fungi</taxon>
        <taxon>Dikarya</taxon>
        <taxon>Ascomycota</taxon>
        <taxon>Pezizomycotina</taxon>
        <taxon>Dothideomycetes</taxon>
        <taxon>Pleosporomycetidae</taxon>
        <taxon>Pleosporales</taxon>
        <taxon>Pleosporineae</taxon>
        <taxon>Phaeosphaeriaceae</taxon>
        <taxon>Paraphoma</taxon>
    </lineage>
</organism>
<dbReference type="InterPro" id="IPR045469">
    <property type="entry name" value="Nis1"/>
</dbReference>
<dbReference type="Pfam" id="PF19271">
    <property type="entry name" value="Nis1"/>
    <property type="match status" value="1"/>
</dbReference>
<name>A0A8K0QRW5_9PLEO</name>
<gene>
    <name evidence="1" type="ORF">FB567DRAFT_599531</name>
</gene>